<accession>A0A2P2MMC2</accession>
<protein>
    <submittedName>
        <fullName evidence="1">Uncharacterized protein</fullName>
    </submittedName>
</protein>
<sequence>MLFKPISHSTWVKSHL</sequence>
<dbReference type="AlphaFoldDB" id="A0A2P2MMC2"/>
<organism evidence="1">
    <name type="scientific">Rhizophora mucronata</name>
    <name type="common">Asiatic mangrove</name>
    <dbReference type="NCBI Taxonomy" id="61149"/>
    <lineage>
        <taxon>Eukaryota</taxon>
        <taxon>Viridiplantae</taxon>
        <taxon>Streptophyta</taxon>
        <taxon>Embryophyta</taxon>
        <taxon>Tracheophyta</taxon>
        <taxon>Spermatophyta</taxon>
        <taxon>Magnoliopsida</taxon>
        <taxon>eudicotyledons</taxon>
        <taxon>Gunneridae</taxon>
        <taxon>Pentapetalae</taxon>
        <taxon>rosids</taxon>
        <taxon>fabids</taxon>
        <taxon>Malpighiales</taxon>
        <taxon>Rhizophoraceae</taxon>
        <taxon>Rhizophora</taxon>
    </lineage>
</organism>
<proteinExistence type="predicted"/>
<reference evidence="1" key="1">
    <citation type="submission" date="2018-02" db="EMBL/GenBank/DDBJ databases">
        <title>Rhizophora mucronata_Transcriptome.</title>
        <authorList>
            <person name="Meera S.P."/>
            <person name="Sreeshan A."/>
            <person name="Augustine A."/>
        </authorList>
    </citation>
    <scope>NUCLEOTIDE SEQUENCE</scope>
    <source>
        <tissue evidence="1">Leaf</tissue>
    </source>
</reference>
<dbReference type="EMBL" id="GGEC01050858">
    <property type="protein sequence ID" value="MBX31342.1"/>
    <property type="molecule type" value="Transcribed_RNA"/>
</dbReference>
<evidence type="ECO:0000313" key="1">
    <source>
        <dbReference type="EMBL" id="MBX31342.1"/>
    </source>
</evidence>
<name>A0A2P2MMC2_RHIMU</name>